<sequence>MLPKITMVVALKGVFLKRLSPIITLAKPTTTMPTPICWSADPLLCAITLPANAANPLPMANPRILLLPGSRERRVTYFSLLPVALRSRPDLVFRYTSKSSLHTTATTRETSMVRKYMPPIRSGMRAPMKVLKIVGLRKKLATLAPPLKTNRMTRLMERRAV</sequence>
<dbReference type="EMBL" id="VSSQ01080648">
    <property type="protein sequence ID" value="MPN29795.1"/>
    <property type="molecule type" value="Genomic_DNA"/>
</dbReference>
<gene>
    <name evidence="1" type="ORF">SDC9_177248</name>
</gene>
<accession>A0A645GSS5</accession>
<reference evidence="1" key="1">
    <citation type="submission" date="2019-08" db="EMBL/GenBank/DDBJ databases">
        <authorList>
            <person name="Kucharzyk K."/>
            <person name="Murdoch R.W."/>
            <person name="Higgins S."/>
            <person name="Loffler F."/>
        </authorList>
    </citation>
    <scope>NUCLEOTIDE SEQUENCE</scope>
</reference>
<organism evidence="1">
    <name type="scientific">bioreactor metagenome</name>
    <dbReference type="NCBI Taxonomy" id="1076179"/>
    <lineage>
        <taxon>unclassified sequences</taxon>
        <taxon>metagenomes</taxon>
        <taxon>ecological metagenomes</taxon>
    </lineage>
</organism>
<evidence type="ECO:0000313" key="1">
    <source>
        <dbReference type="EMBL" id="MPN29795.1"/>
    </source>
</evidence>
<name>A0A645GSS5_9ZZZZ</name>
<dbReference type="AlphaFoldDB" id="A0A645GSS5"/>
<proteinExistence type="predicted"/>
<comment type="caution">
    <text evidence="1">The sequence shown here is derived from an EMBL/GenBank/DDBJ whole genome shotgun (WGS) entry which is preliminary data.</text>
</comment>
<protein>
    <submittedName>
        <fullName evidence="1">Uncharacterized protein</fullName>
    </submittedName>
</protein>